<evidence type="ECO:0000256" key="5">
    <source>
        <dbReference type="ARBA" id="ARBA00023141"/>
    </source>
</evidence>
<dbReference type="PANTHER" id="PTHR21089">
    <property type="entry name" value="SHIKIMATE DEHYDROGENASE"/>
    <property type="match status" value="1"/>
</dbReference>
<dbReference type="Gene3D" id="3.40.50.10860">
    <property type="entry name" value="Leucine Dehydrogenase, chain A, domain 1"/>
    <property type="match status" value="1"/>
</dbReference>
<comment type="caution">
    <text evidence="11">The sequence shown here is derived from an EMBL/GenBank/DDBJ whole genome shotgun (WGS) entry which is preliminary data.</text>
</comment>
<keyword evidence="2 6" id="KW-0028">Amino-acid biosynthesis</keyword>
<dbReference type="Pfam" id="PF18317">
    <property type="entry name" value="SDH_C"/>
    <property type="match status" value="1"/>
</dbReference>
<dbReference type="PANTHER" id="PTHR21089:SF1">
    <property type="entry name" value="BIFUNCTIONAL 3-DEHYDROQUINATE DEHYDRATASE_SHIKIMATE DEHYDROGENASE, CHLOROPLASTIC"/>
    <property type="match status" value="1"/>
</dbReference>
<protein>
    <recommendedName>
        <fullName evidence="1 6">Shikimate dehydrogenase (NADP(+))</fullName>
        <shortName evidence="6">SDH</shortName>
        <ecNumber evidence="1 6">1.1.1.25</ecNumber>
    </recommendedName>
</protein>
<dbReference type="InterPro" id="IPR013708">
    <property type="entry name" value="Shikimate_DH-bd_N"/>
</dbReference>
<evidence type="ECO:0000259" key="8">
    <source>
        <dbReference type="Pfam" id="PF08501"/>
    </source>
</evidence>
<evidence type="ECO:0000259" key="9">
    <source>
        <dbReference type="Pfam" id="PF18317"/>
    </source>
</evidence>
<dbReference type="NCBIfam" id="TIGR00507">
    <property type="entry name" value="aroE"/>
    <property type="match status" value="1"/>
</dbReference>
<evidence type="ECO:0000256" key="6">
    <source>
        <dbReference type="HAMAP-Rule" id="MF_00222"/>
    </source>
</evidence>
<sequence length="268" mass="28764">MLYLGLIGFPVRHSVSPAMHNAALKDLGMEGIYLAFEVKPDRLRDAVLGAKALGFKGLNVTIPYKESVVEFVSLEGEAAKIRAVNTIDLVEMAGYNTDVYGVKAALAGNDVEGKTALVVGAGGAGKAATLALLEMGSAVILANRTESKGREAVEMLRKYGDCIFWPLSRVEELKGKIDVLVNATPFGMSGFRAELPVKPSLLDGVELVFDTVYNPVNTPLILEAKRRGCRVVYGIEMLVHQGAKAFEIWTGIKPNVGIMREAALKALS</sequence>
<keyword evidence="4 6" id="KW-0560">Oxidoreductase</keyword>
<dbReference type="GO" id="GO:0019632">
    <property type="term" value="P:shikimate metabolic process"/>
    <property type="evidence" value="ECO:0007669"/>
    <property type="project" value="InterPro"/>
</dbReference>
<comment type="function">
    <text evidence="6">Involved in the biosynthesis of the chorismate, which leads to the biosynthesis of aromatic amino acids. Catalyzes the reversible NADPH linked reduction of 3-dehydroshikimate (DHSA) to yield shikimate (SA).</text>
</comment>
<dbReference type="GO" id="GO:0050661">
    <property type="term" value="F:NADP binding"/>
    <property type="evidence" value="ECO:0007669"/>
    <property type="project" value="InterPro"/>
</dbReference>
<dbReference type="InterPro" id="IPR006151">
    <property type="entry name" value="Shikm_DH/Glu-tRNA_Rdtase"/>
</dbReference>
<comment type="similarity">
    <text evidence="6">Belongs to the shikimate dehydrogenase family.</text>
</comment>
<evidence type="ECO:0000259" key="7">
    <source>
        <dbReference type="Pfam" id="PF01488"/>
    </source>
</evidence>
<dbReference type="SUPFAM" id="SSF53223">
    <property type="entry name" value="Aminoacid dehydrogenase-like, N-terminal domain"/>
    <property type="match status" value="1"/>
</dbReference>
<dbReference type="EMBL" id="DTLB01000052">
    <property type="protein sequence ID" value="HFW33211.1"/>
    <property type="molecule type" value="Genomic_DNA"/>
</dbReference>
<feature type="binding site" evidence="6">
    <location>
        <position position="211"/>
    </location>
    <ligand>
        <name>NADP(+)</name>
        <dbReference type="ChEBI" id="CHEBI:58349"/>
    </ligand>
</feature>
<dbReference type="EC" id="1.1.1.25" evidence="1 6"/>
<feature type="domain" description="Shikimate dehydrogenase substrate binding N-terminal" evidence="8">
    <location>
        <begin position="6"/>
        <end position="87"/>
    </location>
</feature>
<dbReference type="Pfam" id="PF01488">
    <property type="entry name" value="Shikimate_DH"/>
    <property type="match status" value="1"/>
</dbReference>
<keyword evidence="5 6" id="KW-0057">Aromatic amino acid biosynthesis</keyword>
<feature type="binding site" evidence="6">
    <location>
        <position position="61"/>
    </location>
    <ligand>
        <name>shikimate</name>
        <dbReference type="ChEBI" id="CHEBI:36208"/>
    </ligand>
</feature>
<comment type="caution">
    <text evidence="6">Lacks conserved residue(s) required for the propagation of feature annotation.</text>
</comment>
<dbReference type="InterPro" id="IPR036291">
    <property type="entry name" value="NAD(P)-bd_dom_sf"/>
</dbReference>
<feature type="active site" description="Proton acceptor" evidence="6">
    <location>
        <position position="65"/>
    </location>
</feature>
<dbReference type="NCBIfam" id="NF001319">
    <property type="entry name" value="PRK00258.3-3"/>
    <property type="match status" value="1"/>
</dbReference>
<evidence type="ECO:0000313" key="10">
    <source>
        <dbReference type="EMBL" id="HFW33211.1"/>
    </source>
</evidence>
<feature type="domain" description="Quinate/shikimate 5-dehydrogenase/glutamyl-tRNA reductase" evidence="7">
    <location>
        <begin position="109"/>
        <end position="184"/>
    </location>
</feature>
<dbReference type="AlphaFoldDB" id="A0A7C3ZQD5"/>
<proteinExistence type="inferred from homology"/>
<evidence type="ECO:0000256" key="3">
    <source>
        <dbReference type="ARBA" id="ARBA00022857"/>
    </source>
</evidence>
<evidence type="ECO:0000256" key="2">
    <source>
        <dbReference type="ARBA" id="ARBA00022605"/>
    </source>
</evidence>
<gene>
    <name evidence="6 11" type="primary">aroE</name>
    <name evidence="11" type="ORF">ENR21_02585</name>
    <name evidence="10" type="ORF">ENW66_09755</name>
</gene>
<dbReference type="InterPro" id="IPR011342">
    <property type="entry name" value="Shikimate_DH"/>
</dbReference>
<name>A0A7C3ZQD5_ARCFL</name>
<feature type="binding site" evidence="6">
    <location>
        <begin position="120"/>
        <end position="124"/>
    </location>
    <ligand>
        <name>NADP(+)</name>
        <dbReference type="ChEBI" id="CHEBI:58349"/>
    </ligand>
</feature>
<dbReference type="UniPathway" id="UPA00053">
    <property type="reaction ID" value="UER00087"/>
</dbReference>
<dbReference type="InterPro" id="IPR046346">
    <property type="entry name" value="Aminoacid_DH-like_N_sf"/>
</dbReference>
<dbReference type="EMBL" id="DSQD01000077">
    <property type="protein sequence ID" value="HGF87315.1"/>
    <property type="molecule type" value="Genomic_DNA"/>
</dbReference>
<dbReference type="GO" id="GO:0009423">
    <property type="term" value="P:chorismate biosynthetic process"/>
    <property type="evidence" value="ECO:0007669"/>
    <property type="project" value="UniProtKB-UniRule"/>
</dbReference>
<feature type="binding site" evidence="6">
    <location>
        <position position="213"/>
    </location>
    <ligand>
        <name>shikimate</name>
        <dbReference type="ChEBI" id="CHEBI:36208"/>
    </ligand>
</feature>
<dbReference type="CDD" id="cd01065">
    <property type="entry name" value="NAD_bind_Shikimate_DH"/>
    <property type="match status" value="1"/>
</dbReference>
<dbReference type="Pfam" id="PF08501">
    <property type="entry name" value="Shikimate_dh_N"/>
    <property type="match status" value="1"/>
</dbReference>
<dbReference type="InterPro" id="IPR022893">
    <property type="entry name" value="Shikimate_DH_fam"/>
</dbReference>
<evidence type="ECO:0000256" key="1">
    <source>
        <dbReference type="ARBA" id="ARBA00012962"/>
    </source>
</evidence>
<accession>A0A7C3ZQD5</accession>
<dbReference type="GO" id="GO:0004764">
    <property type="term" value="F:shikimate 3-dehydrogenase (NADP+) activity"/>
    <property type="evidence" value="ECO:0007669"/>
    <property type="project" value="UniProtKB-UniRule"/>
</dbReference>
<dbReference type="SUPFAM" id="SSF51735">
    <property type="entry name" value="NAD(P)-binding Rossmann-fold domains"/>
    <property type="match status" value="1"/>
</dbReference>
<organism evidence="11">
    <name type="scientific">Archaeoglobus fulgidus</name>
    <dbReference type="NCBI Taxonomy" id="2234"/>
    <lineage>
        <taxon>Archaea</taxon>
        <taxon>Methanobacteriati</taxon>
        <taxon>Methanobacteriota</taxon>
        <taxon>Archaeoglobi</taxon>
        <taxon>Archaeoglobales</taxon>
        <taxon>Archaeoglobaceae</taxon>
        <taxon>Archaeoglobus</taxon>
    </lineage>
</organism>
<comment type="subunit">
    <text evidence="6">Homodimer.</text>
</comment>
<feature type="binding site" evidence="6">
    <location>
        <position position="241"/>
    </location>
    <ligand>
        <name>shikimate</name>
        <dbReference type="ChEBI" id="CHEBI:36208"/>
    </ligand>
</feature>
<keyword evidence="3 6" id="KW-0521">NADP</keyword>
<dbReference type="GO" id="GO:0009073">
    <property type="term" value="P:aromatic amino acid family biosynthetic process"/>
    <property type="evidence" value="ECO:0007669"/>
    <property type="project" value="UniProtKB-KW"/>
</dbReference>
<comment type="pathway">
    <text evidence="6">Metabolic intermediate biosynthesis; chorismate biosynthesis; chorismate from D-erythrose 4-phosphate and phosphoenolpyruvate: step 4/7.</text>
</comment>
<dbReference type="Gene3D" id="3.40.50.720">
    <property type="entry name" value="NAD(P)-binding Rossmann-like Domain"/>
    <property type="match status" value="1"/>
</dbReference>
<dbReference type="InterPro" id="IPR041121">
    <property type="entry name" value="SDH_C"/>
</dbReference>
<evidence type="ECO:0000313" key="11">
    <source>
        <dbReference type="EMBL" id="HGF87315.1"/>
    </source>
</evidence>
<feature type="binding site" evidence="6">
    <location>
        <begin position="143"/>
        <end position="148"/>
    </location>
    <ligand>
        <name>NADP(+)</name>
        <dbReference type="ChEBI" id="CHEBI:58349"/>
    </ligand>
</feature>
<dbReference type="GO" id="GO:0008652">
    <property type="term" value="P:amino acid biosynthetic process"/>
    <property type="evidence" value="ECO:0007669"/>
    <property type="project" value="UniProtKB-KW"/>
</dbReference>
<feature type="binding site" evidence="6">
    <location>
        <begin position="14"/>
        <end position="16"/>
    </location>
    <ligand>
        <name>shikimate</name>
        <dbReference type="ChEBI" id="CHEBI:36208"/>
    </ligand>
</feature>
<feature type="binding site" evidence="6">
    <location>
        <position position="234"/>
    </location>
    <ligand>
        <name>NADP(+)</name>
        <dbReference type="ChEBI" id="CHEBI:58349"/>
    </ligand>
</feature>
<feature type="domain" description="SDH C-terminal" evidence="9">
    <location>
        <begin position="234"/>
        <end position="264"/>
    </location>
</feature>
<feature type="binding site" evidence="6">
    <location>
        <position position="98"/>
    </location>
    <ligand>
        <name>shikimate</name>
        <dbReference type="ChEBI" id="CHEBI:36208"/>
    </ligand>
</feature>
<feature type="binding site" evidence="6">
    <location>
        <position position="85"/>
    </location>
    <ligand>
        <name>shikimate</name>
        <dbReference type="ChEBI" id="CHEBI:36208"/>
    </ligand>
</feature>
<dbReference type="HAMAP" id="MF_00222">
    <property type="entry name" value="Shikimate_DH_AroE"/>
    <property type="match status" value="1"/>
</dbReference>
<comment type="catalytic activity">
    <reaction evidence="6">
        <text>shikimate + NADP(+) = 3-dehydroshikimate + NADPH + H(+)</text>
        <dbReference type="Rhea" id="RHEA:17737"/>
        <dbReference type="ChEBI" id="CHEBI:15378"/>
        <dbReference type="ChEBI" id="CHEBI:16630"/>
        <dbReference type="ChEBI" id="CHEBI:36208"/>
        <dbReference type="ChEBI" id="CHEBI:57783"/>
        <dbReference type="ChEBI" id="CHEBI:58349"/>
        <dbReference type="EC" id="1.1.1.25"/>
    </reaction>
</comment>
<reference evidence="11" key="1">
    <citation type="journal article" date="2020" name="mSystems">
        <title>Genome- and Community-Level Interaction Insights into Carbon Utilization and Element Cycling Functions of Hydrothermarchaeota in Hydrothermal Sediment.</title>
        <authorList>
            <person name="Zhou Z."/>
            <person name="Liu Y."/>
            <person name="Xu W."/>
            <person name="Pan J."/>
            <person name="Luo Z.H."/>
            <person name="Li M."/>
        </authorList>
    </citation>
    <scope>NUCLEOTIDE SEQUENCE [LARGE SCALE GENOMIC DNA]</scope>
    <source>
        <strain evidence="11">SpSt-38</strain>
        <strain evidence="10">SpSt-87</strain>
    </source>
</reference>
<evidence type="ECO:0000256" key="4">
    <source>
        <dbReference type="ARBA" id="ARBA00023002"/>
    </source>
</evidence>